<dbReference type="PRINTS" id="PR00038">
    <property type="entry name" value="HTHLUXR"/>
</dbReference>
<evidence type="ECO:0000313" key="5">
    <source>
        <dbReference type="EMBL" id="SNT53365.1"/>
    </source>
</evidence>
<keyword evidence="6" id="KW-1185">Reference proteome</keyword>
<dbReference type="Proteomes" id="UP000198282">
    <property type="component" value="Unassembled WGS sequence"/>
</dbReference>
<dbReference type="CDD" id="cd06170">
    <property type="entry name" value="LuxR_C_like"/>
    <property type="match status" value="1"/>
</dbReference>
<dbReference type="Pfam" id="PF00196">
    <property type="entry name" value="GerE"/>
    <property type="match status" value="1"/>
</dbReference>
<dbReference type="EMBL" id="FZOD01000056">
    <property type="protein sequence ID" value="SNT53365.1"/>
    <property type="molecule type" value="Genomic_DNA"/>
</dbReference>
<evidence type="ECO:0000313" key="6">
    <source>
        <dbReference type="Proteomes" id="UP000198282"/>
    </source>
</evidence>
<dbReference type="AlphaFoldDB" id="A0A239NER8"/>
<dbReference type="Pfam" id="PF13191">
    <property type="entry name" value="AAA_16"/>
    <property type="match status" value="1"/>
</dbReference>
<dbReference type="SMART" id="SM00421">
    <property type="entry name" value="HTH_LUXR"/>
    <property type="match status" value="1"/>
</dbReference>
<dbReference type="PROSITE" id="PS50043">
    <property type="entry name" value="HTH_LUXR_2"/>
    <property type="match status" value="1"/>
</dbReference>
<dbReference type="SUPFAM" id="SSF52540">
    <property type="entry name" value="P-loop containing nucleoside triphosphate hydrolases"/>
    <property type="match status" value="1"/>
</dbReference>
<protein>
    <submittedName>
        <fullName evidence="5">Regulatory protein, luxR family</fullName>
    </submittedName>
</protein>
<dbReference type="GO" id="GO:0006355">
    <property type="term" value="P:regulation of DNA-templated transcription"/>
    <property type="evidence" value="ECO:0007669"/>
    <property type="project" value="InterPro"/>
</dbReference>
<name>A0A239NER8_9ACTN</name>
<feature type="domain" description="HTH luxR-type" evidence="4">
    <location>
        <begin position="893"/>
        <end position="958"/>
    </location>
</feature>
<dbReference type="Gene3D" id="3.40.50.300">
    <property type="entry name" value="P-loop containing nucleotide triphosphate hydrolases"/>
    <property type="match status" value="1"/>
</dbReference>
<dbReference type="OrthoDB" id="134712at2"/>
<dbReference type="PANTHER" id="PTHR16305:SF35">
    <property type="entry name" value="TRANSCRIPTIONAL ACTIVATOR DOMAIN"/>
    <property type="match status" value="1"/>
</dbReference>
<proteinExistence type="predicted"/>
<evidence type="ECO:0000256" key="2">
    <source>
        <dbReference type="ARBA" id="ARBA00022840"/>
    </source>
</evidence>
<evidence type="ECO:0000256" key="1">
    <source>
        <dbReference type="ARBA" id="ARBA00022741"/>
    </source>
</evidence>
<keyword evidence="1" id="KW-0547">Nucleotide-binding</keyword>
<sequence length="961" mass="103796">MPDGREWRARRHPGNHSAEYSDPPRPGIAVYDHSMEDGVFVGRVRELADLERRVAAAREGSGALVLVEGEAGAGKTALAHSIVRRARRAGVRAAWGSCREGEGAPAYQPWVQILRGLGQSSMMLLDPAVTETGSRFHVFEDVVGMLHGAAGDAGLLLILDDLHWADVPSIRLLEAVASTVADSRLLVIGLCRTRDTSPHTEPAEALRPLTRERATTRLSLGGLAPAEVAELAARVLGRRPEPALLSAVDERAEGNPLFVLELLRLVETVGSLDPGLPGGVRHVVGRRLDGLPTATRRLLRHAAVLGREFTGEAVGALVGEEIEDVLDLLDPALAANVIRADGHSLRFTHVLTQEVLYAELPTAARRRLHARAADVVRSTSAGEIPVDALAYHLRQSAPLGNAEEALRVTRTAATRARAQLAYEHAAFQYRAALDLLALVPYGAAQRPELLLELARCEFRSGAVEEAWRSCQAAADLGRATGEGAVVADAATVLRGISNSPVTAAIHVLCREALAMLGGSDEVREAKALAQLVITADPFAERGESDLSLRALRMAEATGDPDARFLAMQARYTELGNGRHVLERLSIGERAIRLAGETGYYEYAAWGHTWRLDAFWELGRRIQLDAELKAFGAVVAQLREPLWRWRLISMQAATALLEGRFEQARLLADEALAIGLRGGHEGAEFVHLVFRSHLGLQDGTGLDQVEAAVRGFVETGPYLARSWHALVLAGMGRRDDAKALWEAITPHLAAFPRDAPEWIVSGAGNAQLCVAFDDRVTAAAVYEALLPYADRQVAPESHTPGSGPVSLYLGMLATLLRRWEAAEAHLHAALASCQAMGSAPYEAYTRLELARMLRLHPPSGAGAAADEHLGGAVRIARRVGMPSLLADAETLHEARGRAGVLTPREEQVAELVAEGLSNRQIAHRLRMAERTAENHVTHILTKLGFDSRARVAAWYTARRHTG</sequence>
<dbReference type="PANTHER" id="PTHR16305">
    <property type="entry name" value="TESTICULAR SOLUBLE ADENYLYL CYCLASE"/>
    <property type="match status" value="1"/>
</dbReference>
<evidence type="ECO:0000259" key="4">
    <source>
        <dbReference type="PROSITE" id="PS50043"/>
    </source>
</evidence>
<evidence type="ECO:0000256" key="3">
    <source>
        <dbReference type="SAM" id="MobiDB-lite"/>
    </source>
</evidence>
<reference evidence="5 6" key="1">
    <citation type="submission" date="2017-06" db="EMBL/GenBank/DDBJ databases">
        <authorList>
            <person name="Kim H.J."/>
            <person name="Triplett B.A."/>
        </authorList>
    </citation>
    <scope>NUCLEOTIDE SEQUENCE [LARGE SCALE GENOMIC DNA]</scope>
    <source>
        <strain evidence="5 6">CGMCC 4.2132</strain>
    </source>
</reference>
<dbReference type="GO" id="GO:0005524">
    <property type="term" value="F:ATP binding"/>
    <property type="evidence" value="ECO:0007669"/>
    <property type="project" value="UniProtKB-KW"/>
</dbReference>
<dbReference type="GO" id="GO:0004016">
    <property type="term" value="F:adenylate cyclase activity"/>
    <property type="evidence" value="ECO:0007669"/>
    <property type="project" value="TreeGrafter"/>
</dbReference>
<dbReference type="InterPro" id="IPR016032">
    <property type="entry name" value="Sig_transdc_resp-reg_C-effctor"/>
</dbReference>
<accession>A0A239NER8</accession>
<dbReference type="SUPFAM" id="SSF46894">
    <property type="entry name" value="C-terminal effector domain of the bipartite response regulators"/>
    <property type="match status" value="1"/>
</dbReference>
<dbReference type="Gene3D" id="1.10.10.10">
    <property type="entry name" value="Winged helix-like DNA-binding domain superfamily/Winged helix DNA-binding domain"/>
    <property type="match status" value="1"/>
</dbReference>
<keyword evidence="2" id="KW-0067">ATP-binding</keyword>
<dbReference type="GO" id="GO:0003677">
    <property type="term" value="F:DNA binding"/>
    <property type="evidence" value="ECO:0007669"/>
    <property type="project" value="InterPro"/>
</dbReference>
<dbReference type="InterPro" id="IPR000792">
    <property type="entry name" value="Tscrpt_reg_LuxR_C"/>
</dbReference>
<feature type="region of interest" description="Disordered" evidence="3">
    <location>
        <begin position="1"/>
        <end position="25"/>
    </location>
</feature>
<dbReference type="GO" id="GO:0005737">
    <property type="term" value="C:cytoplasm"/>
    <property type="evidence" value="ECO:0007669"/>
    <property type="project" value="TreeGrafter"/>
</dbReference>
<dbReference type="InterPro" id="IPR041664">
    <property type="entry name" value="AAA_16"/>
</dbReference>
<gene>
    <name evidence="5" type="ORF">SAMN05216276_105632</name>
</gene>
<dbReference type="InterPro" id="IPR036388">
    <property type="entry name" value="WH-like_DNA-bd_sf"/>
</dbReference>
<organism evidence="5 6">
    <name type="scientific">Streptosporangium subroseum</name>
    <dbReference type="NCBI Taxonomy" id="106412"/>
    <lineage>
        <taxon>Bacteria</taxon>
        <taxon>Bacillati</taxon>
        <taxon>Actinomycetota</taxon>
        <taxon>Actinomycetes</taxon>
        <taxon>Streptosporangiales</taxon>
        <taxon>Streptosporangiaceae</taxon>
        <taxon>Streptosporangium</taxon>
    </lineage>
</organism>
<dbReference type="InterPro" id="IPR027417">
    <property type="entry name" value="P-loop_NTPase"/>
</dbReference>